<evidence type="ECO:0000256" key="1">
    <source>
        <dbReference type="SAM" id="MobiDB-lite"/>
    </source>
</evidence>
<gene>
    <name evidence="2" type="ORF">SODALDRAFT_355747</name>
</gene>
<proteinExistence type="predicted"/>
<dbReference type="GeneID" id="39582329"/>
<reference evidence="2 3" key="1">
    <citation type="journal article" date="2018" name="Mol. Ecol.">
        <title>The obligate alkalophilic soda-lake fungus Sodiomyces alkalinus has shifted to a protein diet.</title>
        <authorList>
            <person name="Grum-Grzhimaylo A.A."/>
            <person name="Falkoski D.L."/>
            <person name="van den Heuvel J."/>
            <person name="Valero-Jimenez C.A."/>
            <person name="Min B."/>
            <person name="Choi I.G."/>
            <person name="Lipzen A."/>
            <person name="Daum C.G."/>
            <person name="Aanen D.K."/>
            <person name="Tsang A."/>
            <person name="Henrissat B."/>
            <person name="Bilanenko E.N."/>
            <person name="de Vries R.P."/>
            <person name="van Kan J.A.L."/>
            <person name="Grigoriev I.V."/>
            <person name="Debets A.J.M."/>
        </authorList>
    </citation>
    <scope>NUCLEOTIDE SEQUENCE [LARGE SCALE GENOMIC DNA]</scope>
    <source>
        <strain evidence="2 3">F11</strain>
    </source>
</reference>
<dbReference type="EMBL" id="ML119051">
    <property type="protein sequence ID" value="ROT43534.1"/>
    <property type="molecule type" value="Genomic_DNA"/>
</dbReference>
<accession>A0A3N2Q9T7</accession>
<sequence>MYLTHWQNITRVGNGDETLHPQTPPEQKSMTTYLSYKGGEHAASNKDKTDSLLRNLTASTATSPEISPRSLTSGTLDTTLPQSTPVTPVMENPSGNLGSGVSMFSGTGHSYLSSEFLNDIEDMNLLKGLSKFGETQEKMIEALVHRLNGLSARPATDEPDHTPPSETQSPRQTVAPRKKDKIRTSNFMVVSLAWRCNRLNKTGELMDQAYGLEAQGIDHRNESLTVKGMRGHREEVPLHPSPKYYYVKPEHSNPPKHSVEVPAEVEDLSDDDEDSGDEWDDEILKRLEDTLASGRQKAYAKHRIHLEDSEHQLRQEETDGDILGRYDQQVTRAGNITNFANSSPGFAAAMSDIPRAGTPLGDFQPRLTRSADMASDFTDDCQASQTEFEDIQDIPSLVKSLNSWIDRLQTSQHHPQLYSLHLKDRDSESTPPQEDTVPTPVFQLAWKPESLSSEHHDEDLDGDGA</sequence>
<feature type="region of interest" description="Disordered" evidence="1">
    <location>
        <begin position="152"/>
        <end position="180"/>
    </location>
</feature>
<dbReference type="RefSeq" id="XP_028471340.1">
    <property type="nucleotide sequence ID" value="XM_028613851.1"/>
</dbReference>
<name>A0A3N2Q9T7_SODAK</name>
<dbReference type="Proteomes" id="UP000272025">
    <property type="component" value="Unassembled WGS sequence"/>
</dbReference>
<dbReference type="AlphaFoldDB" id="A0A3N2Q9T7"/>
<evidence type="ECO:0000313" key="3">
    <source>
        <dbReference type="Proteomes" id="UP000272025"/>
    </source>
</evidence>
<keyword evidence="3" id="KW-1185">Reference proteome</keyword>
<feature type="region of interest" description="Disordered" evidence="1">
    <location>
        <begin position="423"/>
        <end position="465"/>
    </location>
</feature>
<feature type="region of interest" description="Disordered" evidence="1">
    <location>
        <begin position="58"/>
        <end position="101"/>
    </location>
</feature>
<protein>
    <submittedName>
        <fullName evidence="2">Uncharacterized protein</fullName>
    </submittedName>
</protein>
<organism evidence="2 3">
    <name type="scientific">Sodiomyces alkalinus (strain CBS 110278 / VKM F-3762 / F11)</name>
    <name type="common">Alkaliphilic filamentous fungus</name>
    <dbReference type="NCBI Taxonomy" id="1314773"/>
    <lineage>
        <taxon>Eukaryota</taxon>
        <taxon>Fungi</taxon>
        <taxon>Dikarya</taxon>
        <taxon>Ascomycota</taxon>
        <taxon>Pezizomycotina</taxon>
        <taxon>Sordariomycetes</taxon>
        <taxon>Hypocreomycetidae</taxon>
        <taxon>Glomerellales</taxon>
        <taxon>Plectosphaerellaceae</taxon>
        <taxon>Sodiomyces</taxon>
    </lineage>
</organism>
<evidence type="ECO:0000313" key="2">
    <source>
        <dbReference type="EMBL" id="ROT43534.1"/>
    </source>
</evidence>
<feature type="compositionally biased region" description="Polar residues" evidence="1">
    <location>
        <begin position="58"/>
        <end position="86"/>
    </location>
</feature>